<dbReference type="InterPro" id="IPR017483">
    <property type="entry name" value="CHP03034"/>
</dbReference>
<gene>
    <name evidence="1" type="ORF">F3J40_15010</name>
</gene>
<name>A0ABX0RC49_9GAMM</name>
<comment type="caution">
    <text evidence="1">The sequence shown here is derived from an EMBL/GenBank/DDBJ whole genome shotgun (WGS) entry which is preliminary data.</text>
</comment>
<evidence type="ECO:0000313" key="1">
    <source>
        <dbReference type="EMBL" id="NIF22906.1"/>
    </source>
</evidence>
<dbReference type="EMBL" id="VWXF01000006">
    <property type="protein sequence ID" value="NIF22906.1"/>
    <property type="molecule type" value="Genomic_DNA"/>
</dbReference>
<protein>
    <submittedName>
        <fullName evidence="1">DUF3289 family protein</fullName>
    </submittedName>
</protein>
<evidence type="ECO:0000313" key="2">
    <source>
        <dbReference type="Proteomes" id="UP001515683"/>
    </source>
</evidence>
<dbReference type="NCBIfam" id="TIGR03034">
    <property type="entry name" value="YPO3983 family protein"/>
    <property type="match status" value="1"/>
</dbReference>
<reference evidence="1 2" key="1">
    <citation type="journal article" date="2019" name="bioRxiv">
        <title>Bacteria contribute to plant secondary compound degradation in a generalist herbivore system.</title>
        <authorList>
            <person name="Francoeur C.B."/>
            <person name="Khadempour L."/>
            <person name="Moreira-Soto R.D."/>
            <person name="Gotting K."/>
            <person name="Book A.J."/>
            <person name="Pinto-Tomas A.A."/>
            <person name="Keefover-Ring K."/>
            <person name="Currie C.R."/>
        </authorList>
    </citation>
    <scope>NUCLEOTIDE SEQUENCE [LARGE SCALE GENOMIC DNA]</scope>
    <source>
        <strain evidence="1">Acro-835</strain>
    </source>
</reference>
<dbReference type="Pfam" id="PF11692">
    <property type="entry name" value="DUF3289"/>
    <property type="match status" value="1"/>
</dbReference>
<dbReference type="RefSeq" id="WP_167015842.1">
    <property type="nucleotide sequence ID" value="NZ_VWXF01000006.1"/>
</dbReference>
<accession>A0ABX0RC49</accession>
<proteinExistence type="predicted"/>
<keyword evidence="2" id="KW-1185">Reference proteome</keyword>
<dbReference type="Proteomes" id="UP001515683">
    <property type="component" value="Unassembled WGS sequence"/>
</dbReference>
<organism evidence="1 2">
    <name type="scientific">Candidatus Pantoea multigeneris</name>
    <dbReference type="NCBI Taxonomy" id="2608357"/>
    <lineage>
        <taxon>Bacteria</taxon>
        <taxon>Pseudomonadati</taxon>
        <taxon>Pseudomonadota</taxon>
        <taxon>Gammaproteobacteria</taxon>
        <taxon>Enterobacterales</taxon>
        <taxon>Erwiniaceae</taxon>
        <taxon>Pantoea</taxon>
    </lineage>
</organism>
<sequence>MSIAVFPQTVFTSHRPFNHYGADDMQYGDLSESALKNEFRLTHISDVVDPFTLTRVLPFSTPQNRFAGVYGAHHGQPLTREKAAQLLFEEMQVKCWPYSMVGPYRHLINRMLEHMMKGTGSPFSHVLLDQAYREKIKSGDTVEKIRDSIYKHIINNDTIKQSIITETRKAISSTILPKFNSLFLDKINGMGITVHDVNSTKIAILDLDTNQKGWRATIRFTGQDHFGLDKEDITKTRFKQFQFFRIWFILQRYEKLGFKPFMNNMSATIEIKG</sequence>